<protein>
    <submittedName>
        <fullName evidence="2">Uncharacterized protein</fullName>
    </submittedName>
</protein>
<gene>
    <name evidence="2" type="ORF">D9753_10710</name>
</gene>
<name>A0A3G2JD42_9ACTN</name>
<dbReference type="OrthoDB" id="9792162at2"/>
<organism evidence="2 3">
    <name type="scientific">Streptomyces dangxiongensis</name>
    <dbReference type="NCBI Taxonomy" id="1442032"/>
    <lineage>
        <taxon>Bacteria</taxon>
        <taxon>Bacillati</taxon>
        <taxon>Actinomycetota</taxon>
        <taxon>Actinomycetes</taxon>
        <taxon>Kitasatosporales</taxon>
        <taxon>Streptomycetaceae</taxon>
        <taxon>Streptomyces</taxon>
    </lineage>
</organism>
<evidence type="ECO:0000313" key="3">
    <source>
        <dbReference type="Proteomes" id="UP000268329"/>
    </source>
</evidence>
<keyword evidence="3" id="KW-1185">Reference proteome</keyword>
<dbReference type="AlphaFoldDB" id="A0A3G2JD42"/>
<evidence type="ECO:0000313" key="2">
    <source>
        <dbReference type="EMBL" id="AYN39305.1"/>
    </source>
</evidence>
<dbReference type="RefSeq" id="WP_121786797.1">
    <property type="nucleotide sequence ID" value="NZ_CP033073.1"/>
</dbReference>
<proteinExistence type="predicted"/>
<sequence>MVHAIGGPHFRELGVAAADDARVTGHGWLSERTTELARNWPLTVHGYNDLTLTGSADGRRRAAHYLWSGLTGGTLRPVIAEVHDGLERVGRRAPSDGGRPAHGQDRRTSMSVHPVAAATE</sequence>
<accession>A0A3G2JD42</accession>
<reference evidence="2 3" key="1">
    <citation type="submission" date="2018-10" db="EMBL/GenBank/DDBJ databases">
        <title>The genome of Streptomyces dangxiongensis Z022.</title>
        <authorList>
            <person name="Zhang B."/>
        </authorList>
    </citation>
    <scope>NUCLEOTIDE SEQUENCE [LARGE SCALE GENOMIC DNA]</scope>
    <source>
        <strain evidence="2 3">Z022</strain>
    </source>
</reference>
<dbReference type="Proteomes" id="UP000268329">
    <property type="component" value="Chromosome"/>
</dbReference>
<dbReference type="EMBL" id="CP033073">
    <property type="protein sequence ID" value="AYN39305.1"/>
    <property type="molecule type" value="Genomic_DNA"/>
</dbReference>
<dbReference type="KEGG" id="sdd:D9753_10710"/>
<evidence type="ECO:0000256" key="1">
    <source>
        <dbReference type="SAM" id="MobiDB-lite"/>
    </source>
</evidence>
<feature type="region of interest" description="Disordered" evidence="1">
    <location>
        <begin position="88"/>
        <end position="120"/>
    </location>
</feature>